<accession>A0A938YKM8</accession>
<dbReference type="Pfam" id="PF10698">
    <property type="entry name" value="DUF2505"/>
    <property type="match status" value="1"/>
</dbReference>
<evidence type="ECO:0000313" key="2">
    <source>
        <dbReference type="Proteomes" id="UP000663801"/>
    </source>
</evidence>
<sequence>MPTPLSVRQEFDVPPAQLYARLKDRDFVTGRLNASGGQDPEVVSLDVVGDDITIVTRQGIPAAILPSMVSAMIPGDPVTERTETWRPVADGYEATFSVVVKGAPASLKGTMALRPMGTGTELVVDGAASVPIPLFGAKVEKMVAEQVEGVLRREERFIKAQPAG</sequence>
<dbReference type="SUPFAM" id="SSF55961">
    <property type="entry name" value="Bet v1-like"/>
    <property type="match status" value="1"/>
</dbReference>
<name>A0A938YKM8_9ACTN</name>
<dbReference type="Gene3D" id="3.30.530.20">
    <property type="match status" value="1"/>
</dbReference>
<comment type="caution">
    <text evidence="1">The sequence shown here is derived from an EMBL/GenBank/DDBJ whole genome shotgun (WGS) entry which is preliminary data.</text>
</comment>
<evidence type="ECO:0000313" key="1">
    <source>
        <dbReference type="EMBL" id="MBM9477727.1"/>
    </source>
</evidence>
<dbReference type="AlphaFoldDB" id="A0A938YKM8"/>
<dbReference type="RefSeq" id="WP_205257840.1">
    <property type="nucleotide sequence ID" value="NZ_BAAAPV010000005.1"/>
</dbReference>
<proteinExistence type="predicted"/>
<dbReference type="Proteomes" id="UP000663801">
    <property type="component" value="Unassembled WGS sequence"/>
</dbReference>
<dbReference type="EMBL" id="JAERWL010000012">
    <property type="protein sequence ID" value="MBM9477727.1"/>
    <property type="molecule type" value="Genomic_DNA"/>
</dbReference>
<dbReference type="InterPro" id="IPR019639">
    <property type="entry name" value="DUF2505"/>
</dbReference>
<reference evidence="1" key="1">
    <citation type="submission" date="2021-01" db="EMBL/GenBank/DDBJ databases">
        <title>KCTC 19127 draft genome.</title>
        <authorList>
            <person name="An D."/>
        </authorList>
    </citation>
    <scope>NUCLEOTIDE SEQUENCE</scope>
    <source>
        <strain evidence="1">KCTC 19127</strain>
    </source>
</reference>
<organism evidence="1 2">
    <name type="scientific">Nakamurella flavida</name>
    <dbReference type="NCBI Taxonomy" id="363630"/>
    <lineage>
        <taxon>Bacteria</taxon>
        <taxon>Bacillati</taxon>
        <taxon>Actinomycetota</taxon>
        <taxon>Actinomycetes</taxon>
        <taxon>Nakamurellales</taxon>
        <taxon>Nakamurellaceae</taxon>
        <taxon>Nakamurella</taxon>
    </lineage>
</organism>
<dbReference type="InterPro" id="IPR023393">
    <property type="entry name" value="START-like_dom_sf"/>
</dbReference>
<keyword evidence="2" id="KW-1185">Reference proteome</keyword>
<gene>
    <name evidence="1" type="ORF">JL107_14845</name>
</gene>
<protein>
    <submittedName>
        <fullName evidence="1">DUF2505 domain-containing protein</fullName>
    </submittedName>
</protein>